<feature type="signal peptide" evidence="2">
    <location>
        <begin position="1"/>
        <end position="19"/>
    </location>
</feature>
<evidence type="ECO:0000313" key="3">
    <source>
        <dbReference type="EMBL" id="KAJ7620410.1"/>
    </source>
</evidence>
<gene>
    <name evidence="3" type="ORF">FB45DRAFT_930155</name>
</gene>
<accession>A0AAD7BHA6</accession>
<organism evidence="3 4">
    <name type="scientific">Roridomyces roridus</name>
    <dbReference type="NCBI Taxonomy" id="1738132"/>
    <lineage>
        <taxon>Eukaryota</taxon>
        <taxon>Fungi</taxon>
        <taxon>Dikarya</taxon>
        <taxon>Basidiomycota</taxon>
        <taxon>Agaricomycotina</taxon>
        <taxon>Agaricomycetes</taxon>
        <taxon>Agaricomycetidae</taxon>
        <taxon>Agaricales</taxon>
        <taxon>Marasmiineae</taxon>
        <taxon>Mycenaceae</taxon>
        <taxon>Roridomyces</taxon>
    </lineage>
</organism>
<evidence type="ECO:0000256" key="1">
    <source>
        <dbReference type="SAM" id="MobiDB-lite"/>
    </source>
</evidence>
<feature type="chain" id="PRO_5042204735" description="Secreted protein" evidence="2">
    <location>
        <begin position="20"/>
        <end position="87"/>
    </location>
</feature>
<dbReference type="EMBL" id="JARKIF010000017">
    <property type="protein sequence ID" value="KAJ7620410.1"/>
    <property type="molecule type" value="Genomic_DNA"/>
</dbReference>
<proteinExistence type="predicted"/>
<keyword evidence="2" id="KW-0732">Signal</keyword>
<reference evidence="3" key="1">
    <citation type="submission" date="2023-03" db="EMBL/GenBank/DDBJ databases">
        <title>Massive genome expansion in bonnet fungi (Mycena s.s.) driven by repeated elements and novel gene families across ecological guilds.</title>
        <authorList>
            <consortium name="Lawrence Berkeley National Laboratory"/>
            <person name="Harder C.B."/>
            <person name="Miyauchi S."/>
            <person name="Viragh M."/>
            <person name="Kuo A."/>
            <person name="Thoen E."/>
            <person name="Andreopoulos B."/>
            <person name="Lu D."/>
            <person name="Skrede I."/>
            <person name="Drula E."/>
            <person name="Henrissat B."/>
            <person name="Morin E."/>
            <person name="Kohler A."/>
            <person name="Barry K."/>
            <person name="LaButti K."/>
            <person name="Morin E."/>
            <person name="Salamov A."/>
            <person name="Lipzen A."/>
            <person name="Mereny Z."/>
            <person name="Hegedus B."/>
            <person name="Baldrian P."/>
            <person name="Stursova M."/>
            <person name="Weitz H."/>
            <person name="Taylor A."/>
            <person name="Grigoriev I.V."/>
            <person name="Nagy L.G."/>
            <person name="Martin F."/>
            <person name="Kauserud H."/>
        </authorList>
    </citation>
    <scope>NUCLEOTIDE SEQUENCE</scope>
    <source>
        <strain evidence="3">9284</strain>
    </source>
</reference>
<sequence length="87" mass="9806">MVHRMLLVWLQACCSLSRGGSPSLYQHPMKNHCDSSQDGRNPLADAPMVQRVRSVSEFDQKKKRGTSTKELVWDGTKSKCESTRARA</sequence>
<feature type="compositionally biased region" description="Basic and acidic residues" evidence="1">
    <location>
        <begin position="76"/>
        <end position="87"/>
    </location>
</feature>
<feature type="region of interest" description="Disordered" evidence="1">
    <location>
        <begin position="53"/>
        <end position="87"/>
    </location>
</feature>
<dbReference type="AlphaFoldDB" id="A0AAD7BHA6"/>
<name>A0AAD7BHA6_9AGAR</name>
<keyword evidence="4" id="KW-1185">Reference proteome</keyword>
<evidence type="ECO:0000313" key="4">
    <source>
        <dbReference type="Proteomes" id="UP001221142"/>
    </source>
</evidence>
<dbReference type="Proteomes" id="UP001221142">
    <property type="component" value="Unassembled WGS sequence"/>
</dbReference>
<comment type="caution">
    <text evidence="3">The sequence shown here is derived from an EMBL/GenBank/DDBJ whole genome shotgun (WGS) entry which is preliminary data.</text>
</comment>
<evidence type="ECO:0008006" key="5">
    <source>
        <dbReference type="Google" id="ProtNLM"/>
    </source>
</evidence>
<protein>
    <recommendedName>
        <fullName evidence="5">Secreted protein</fullName>
    </recommendedName>
</protein>
<evidence type="ECO:0000256" key="2">
    <source>
        <dbReference type="SAM" id="SignalP"/>
    </source>
</evidence>